<reference evidence="3" key="1">
    <citation type="submission" date="2023-03" db="EMBL/GenBank/DDBJ databases">
        <title>Chromosome-scale reference genome and RAD-based genetic map of yellow starthistle (Centaurea solstitialis) reveal putative structural variation and QTLs associated with invader traits.</title>
        <authorList>
            <person name="Reatini B."/>
            <person name="Cang F.A."/>
            <person name="Jiang Q."/>
            <person name="Mckibben M.T.W."/>
            <person name="Barker M.S."/>
            <person name="Rieseberg L.H."/>
            <person name="Dlugosch K.M."/>
        </authorList>
    </citation>
    <scope>NUCLEOTIDE SEQUENCE</scope>
    <source>
        <strain evidence="3">CAN-66</strain>
        <tissue evidence="3">Leaf</tissue>
    </source>
</reference>
<feature type="region of interest" description="Disordered" evidence="1">
    <location>
        <begin position="328"/>
        <end position="392"/>
    </location>
</feature>
<evidence type="ECO:0000313" key="4">
    <source>
        <dbReference type="Proteomes" id="UP001172457"/>
    </source>
</evidence>
<evidence type="ECO:0000313" key="3">
    <source>
        <dbReference type="EMBL" id="KAJ9546729.1"/>
    </source>
</evidence>
<accession>A0AA38SRM7</accession>
<dbReference type="PANTHER" id="PTHR33116:SF78">
    <property type="entry name" value="OS12G0587133 PROTEIN"/>
    <property type="match status" value="1"/>
</dbReference>
<feature type="compositionally biased region" description="Pro residues" evidence="1">
    <location>
        <begin position="359"/>
        <end position="370"/>
    </location>
</feature>
<dbReference type="InterPro" id="IPR026960">
    <property type="entry name" value="RVT-Znf"/>
</dbReference>
<dbReference type="InterPro" id="IPR043502">
    <property type="entry name" value="DNA/RNA_pol_sf"/>
</dbReference>
<feature type="region of interest" description="Disordered" evidence="1">
    <location>
        <begin position="292"/>
        <end position="311"/>
    </location>
</feature>
<dbReference type="Pfam" id="PF13966">
    <property type="entry name" value="zf-RVT"/>
    <property type="match status" value="1"/>
</dbReference>
<evidence type="ECO:0000259" key="2">
    <source>
        <dbReference type="PROSITE" id="PS50878"/>
    </source>
</evidence>
<organism evidence="3 4">
    <name type="scientific">Centaurea solstitialis</name>
    <name type="common">yellow star-thistle</name>
    <dbReference type="NCBI Taxonomy" id="347529"/>
    <lineage>
        <taxon>Eukaryota</taxon>
        <taxon>Viridiplantae</taxon>
        <taxon>Streptophyta</taxon>
        <taxon>Embryophyta</taxon>
        <taxon>Tracheophyta</taxon>
        <taxon>Spermatophyta</taxon>
        <taxon>Magnoliopsida</taxon>
        <taxon>eudicotyledons</taxon>
        <taxon>Gunneridae</taxon>
        <taxon>Pentapetalae</taxon>
        <taxon>asterids</taxon>
        <taxon>campanulids</taxon>
        <taxon>Asterales</taxon>
        <taxon>Asteraceae</taxon>
        <taxon>Carduoideae</taxon>
        <taxon>Cardueae</taxon>
        <taxon>Centaureinae</taxon>
        <taxon>Centaurea</taxon>
    </lineage>
</organism>
<dbReference type="InterPro" id="IPR036691">
    <property type="entry name" value="Endo/exonu/phosph_ase_sf"/>
</dbReference>
<feature type="compositionally biased region" description="Basic and acidic residues" evidence="1">
    <location>
        <begin position="417"/>
        <end position="426"/>
    </location>
</feature>
<feature type="domain" description="Reverse transcriptase" evidence="2">
    <location>
        <begin position="896"/>
        <end position="1163"/>
    </location>
</feature>
<feature type="region of interest" description="Disordered" evidence="1">
    <location>
        <begin position="408"/>
        <end position="455"/>
    </location>
</feature>
<dbReference type="EMBL" id="JARYMX010000005">
    <property type="protein sequence ID" value="KAJ9546729.1"/>
    <property type="molecule type" value="Genomic_DNA"/>
</dbReference>
<sequence length="1585" mass="179173">METAVATDVSLGVEDHTMVVEDVESGEDEDTDGAAGDSSLAKHTSVFDRLETDSRLRFSQKEMNFAKALGKEDTSALSFFLLASKDLTCIRIPKELATEVLKTHRATLYGYFLGPRLHFPVGENNQVVEAGPLMIRGVPLFVDHWDPTKGLVKPIHTLCHLWVKLHNVPLVAFNKEGISRIASALGIPKQMDACTTSMCDKSWGRPGFAKVLIETWAVGELKRELQVVIPSLSGGEESRVTINVEYDWEPTQCSHCMVFGHKLSSCVKALVAQKTKGKAQVVDDQGFTKVQRREWRPKPKPMEGSTSGTVPLPREEMTAITRIDVQEDDNQVQLGDTVDGGNGGNDVQLQGGSVLGSDEPPPVIPNPQQPPVVTMPRQESKPQEQPELRHFSAPLEVPLRTILKNTNRFSPLVNEGTRGDKGKEPVKGSNTSGKSVLDAPKKPGSTPRHPRHGKQDEVKNLIHLYNINICMVVETHVRLEMLSQVCKSTFGRWSWVSNQAKCTFGTRIILAWDPGLFDIMVIDMHAQCMHVQVRVRGSNCVFLMSCVYGANSRSDRLILWTDLRRFHASLGGQPWVLSGDFNALLFPHDALGGSSVRNVDMMDFADCIEAIEVFDIRYTGIHHTWCQKPRDESGIRRKLHRVMANISFTSMFANASVNFLPRGISDHSPSVLSVKAEIRKPRWGFKFDSFLVHHKLFMPIVSDVWQKPVTGSFIFQVTQKLKALKHPLRNLRNSYGDLHLRANKLKSELDVVQLAADFDPYSTALREDVEVLRLAYQKARLDEEIAVKQRAKVKWLREGDANTKFFHMVVKEKRHAQQIHSIRKTDATFVFDDDVPVAFVENLQALLGTRDDSLNPDMPAHFIGNEKAPGSDGFSASFFKAAWCVVGQEVTRAIHNFFYRYKLDKELNHTLLCLLPKSQSASSVTEYRPISCCTVLYKCISKILVDRIKPFLDGLVSNSQSGFIPGRRIVDNILMAHELVVGYHLQTGQPRCAFKIDIRKAYDMIDWRFLFSMLAGVGFHPALIRWIKKMVTTTSFSIALNGETHGFFKGARGIRQGDPLSPYLFTLVMEGFSMLFKECIREAAMFGYHPGCADLDITHLCFADDLFVFTGGDIGSVDVLKRALQLFSSKSGLSPSLEKRVRYLGVPLSPISLKVADYGGLVAKVKARICNWKTKFLSFGGRKQLVISVLQSLQLYWMAVFLFPSNVIHELEALCRDFLWAQGNSSRGKCKVAWDAVCKPLSCGGLGIKRLSVWNRALLAKHLWDICSCRDSLWVSWTTRIYVRQDSVWVIRPMPRWSWSFRKLLTLREEIRPYIRYQIGDGKTANAWEDNWHGTCLSVFISPQLIHYAGYVYSWKVADLVEALDGAWPEEWLSRFPQLFNVTIPVLTEGVPDRMIWDMDTNGSFSVRKAYVSLFGDANEVPLWKSVWFKGHIPKHAFCLWTACLRRLPTQDRISTWKHEPPDLLCSLCGTGQDSHNHFFFTCGYSKEVWDTIRRRIGWDHFPDVWDDIMDAISDPVTAPTRLILKLTLAAAVYGIWRERNRRLFGGERKTVQGLCEDIRDTVRMRVAWKTGISQLDLDYDDVIT</sequence>
<dbReference type="PROSITE" id="PS50878">
    <property type="entry name" value="RT_POL"/>
    <property type="match status" value="1"/>
</dbReference>
<dbReference type="PANTHER" id="PTHR33116">
    <property type="entry name" value="REVERSE TRANSCRIPTASE ZINC-BINDING DOMAIN-CONTAINING PROTEIN-RELATED-RELATED"/>
    <property type="match status" value="1"/>
</dbReference>
<proteinExistence type="predicted"/>
<keyword evidence="4" id="KW-1185">Reference proteome</keyword>
<dbReference type="SUPFAM" id="SSF56219">
    <property type="entry name" value="DNase I-like"/>
    <property type="match status" value="1"/>
</dbReference>
<protein>
    <recommendedName>
        <fullName evidence="2">Reverse transcriptase domain-containing protein</fullName>
    </recommendedName>
</protein>
<dbReference type="Proteomes" id="UP001172457">
    <property type="component" value="Chromosome 5"/>
</dbReference>
<evidence type="ECO:0000256" key="1">
    <source>
        <dbReference type="SAM" id="MobiDB-lite"/>
    </source>
</evidence>
<dbReference type="SUPFAM" id="SSF56672">
    <property type="entry name" value="DNA/RNA polymerases"/>
    <property type="match status" value="1"/>
</dbReference>
<dbReference type="Gene3D" id="3.60.10.10">
    <property type="entry name" value="Endonuclease/exonuclease/phosphatase"/>
    <property type="match status" value="1"/>
</dbReference>
<name>A0AA38SRM7_9ASTR</name>
<feature type="compositionally biased region" description="Basic and acidic residues" evidence="1">
    <location>
        <begin position="378"/>
        <end position="390"/>
    </location>
</feature>
<comment type="caution">
    <text evidence="3">The sequence shown here is derived from an EMBL/GenBank/DDBJ whole genome shotgun (WGS) entry which is preliminary data.</text>
</comment>
<dbReference type="CDD" id="cd01650">
    <property type="entry name" value="RT_nLTR_like"/>
    <property type="match status" value="1"/>
</dbReference>
<gene>
    <name evidence="3" type="ORF">OSB04_019272</name>
</gene>
<dbReference type="Pfam" id="PF00078">
    <property type="entry name" value="RVT_1"/>
    <property type="match status" value="1"/>
</dbReference>
<feature type="compositionally biased region" description="Basic and acidic residues" evidence="1">
    <location>
        <begin position="292"/>
        <end position="301"/>
    </location>
</feature>
<dbReference type="InterPro" id="IPR000477">
    <property type="entry name" value="RT_dom"/>
</dbReference>